<sequence>MSTAPLPFSEENPFRDSTSVQLEGFGDTTQVGAGPPRRRINVPGRTSAWFMSHVERYLRHDGPRETRGRALALVGEFGLGKSHLAERATAFLRKQTPAPPVWVIGQPSLDMDAVFRYRLMSPRDDYDAFVDFEQAITDYYADVTAQLLEADDSGRLGPAREEFLRGLRERRLDPEKIAQAFDVDEERIHRHLRQHLRGVTDHRAFATALALLVNDPYQNEVMTWLSGGEPSPFLRERGVNAPIQGIQGVFDALSVFSLVYGQSGRPYALVLDELDKTTQWPARERALFHDAFEMLVQRYVNQGGLLVFCVRPELWGALPLSLHERVLPLWLDSWERPETQKLISRHIHRETGPEPDGDPYAPFTDEAVDEIVLQSDGVPRRILRICGGAWNQAAAGGGRPAEIGVDAVHGALRAAHQKRPMAEVAHRLEHVLARRQWWHHMAPTPLTDPPRPPGAGEPRWIQVTRNAWIALLPVPSVLTRADVGAVGSFAARVRDVLGAGDSEVLVVVNGHACRRRRNEIAEVTGVVPLVFDDPRFEAMLLDSITSLIERLRANQRDTVLTRIWHRLDGITTQQDTVLGRLDTLVRAVEHPRLPTALPLPEEAAQRVPAPVREPFRRAQEVLDRLLESGVGQRPRLGAAASGDGVGPPLPRRATTDPQELQSMGALVHARRLLEAFREAVTHWWEGGTGPARRTADELFAVCRSFEISVEVLPRIQVPEGEAVLAPGPGGRAAGSVEALLTDLADEVLHLLRAEISGGADRG</sequence>
<evidence type="ECO:0000313" key="2">
    <source>
        <dbReference type="EMBL" id="AWT46868.1"/>
    </source>
</evidence>
<name>A0A2U9PD77_STRAS</name>
<feature type="region of interest" description="Disordered" evidence="1">
    <location>
        <begin position="633"/>
        <end position="658"/>
    </location>
</feature>
<dbReference type="SUPFAM" id="SSF52540">
    <property type="entry name" value="P-loop containing nucleoside triphosphate hydrolases"/>
    <property type="match status" value="1"/>
</dbReference>
<proteinExistence type="predicted"/>
<dbReference type="KEGG" id="sact:DMT42_34475"/>
<dbReference type="Proteomes" id="UP000247634">
    <property type="component" value="Chromosome"/>
</dbReference>
<feature type="region of interest" description="Disordered" evidence="1">
    <location>
        <begin position="1"/>
        <end position="20"/>
    </location>
</feature>
<reference evidence="2 3" key="1">
    <citation type="submission" date="2018-06" db="EMBL/GenBank/DDBJ databases">
        <title>The complete genome sequence of a nosiheptide producer Streptomyces actuosus ATCC 25421: deducing the ability of producing a new class III lantibiotics.</title>
        <authorList>
            <person name="Liu W."/>
            <person name="Sun F."/>
            <person name="Hu Y."/>
        </authorList>
    </citation>
    <scope>NUCLEOTIDE SEQUENCE [LARGE SCALE GENOMIC DNA]</scope>
    <source>
        <strain evidence="2 3">ATCC 25421</strain>
    </source>
</reference>
<organism evidence="2 3">
    <name type="scientific">Streptomyces actuosus</name>
    <dbReference type="NCBI Taxonomy" id="1885"/>
    <lineage>
        <taxon>Bacteria</taxon>
        <taxon>Bacillati</taxon>
        <taxon>Actinomycetota</taxon>
        <taxon>Actinomycetes</taxon>
        <taxon>Kitasatosporales</taxon>
        <taxon>Streptomycetaceae</taxon>
        <taxon>Streptomyces</taxon>
    </lineage>
</organism>
<evidence type="ECO:0000256" key="1">
    <source>
        <dbReference type="SAM" id="MobiDB-lite"/>
    </source>
</evidence>
<gene>
    <name evidence="2" type="ORF">DMT42_34475</name>
</gene>
<accession>A0A2U9PD77</accession>
<evidence type="ECO:0000313" key="3">
    <source>
        <dbReference type="Proteomes" id="UP000247634"/>
    </source>
</evidence>
<dbReference type="OrthoDB" id="3948083at2"/>
<dbReference type="EMBL" id="CP029788">
    <property type="protein sequence ID" value="AWT46868.1"/>
    <property type="molecule type" value="Genomic_DNA"/>
</dbReference>
<dbReference type="AlphaFoldDB" id="A0A2U9PD77"/>
<dbReference type="RefSeq" id="WP_110634362.1">
    <property type="nucleotide sequence ID" value="NZ_CP029788.1"/>
</dbReference>
<protein>
    <submittedName>
        <fullName evidence="2">Uncharacterized protein</fullName>
    </submittedName>
</protein>
<keyword evidence="3" id="KW-1185">Reference proteome</keyword>
<dbReference type="InterPro" id="IPR027417">
    <property type="entry name" value="P-loop_NTPase"/>
</dbReference>